<dbReference type="EMBL" id="CAUYUE010000014">
    <property type="protein sequence ID" value="CAK0786437.1"/>
    <property type="molecule type" value="Genomic_DNA"/>
</dbReference>
<keyword evidence="4" id="KW-0472">Membrane</keyword>
<protein>
    <submittedName>
        <fullName evidence="5">Uncharacterized protein</fullName>
    </submittedName>
</protein>
<feature type="transmembrane region" description="Helical" evidence="4">
    <location>
        <begin position="310"/>
        <end position="331"/>
    </location>
</feature>
<proteinExistence type="predicted"/>
<evidence type="ECO:0000256" key="1">
    <source>
        <dbReference type="ARBA" id="ARBA00022448"/>
    </source>
</evidence>
<feature type="transmembrane region" description="Helical" evidence="4">
    <location>
        <begin position="408"/>
        <end position="426"/>
    </location>
</feature>
<accession>A0AAV1IGX3</accession>
<keyword evidence="1" id="KW-0813">Transport</keyword>
<sequence>MLHTTVRSLIEAGVLIGAGALARNIGLIDSIDAQTGYKVIAYATLPALALQVLSSPGVSITEALWIASAALVHAALTAALGWLLHRKRRAPERALLTGCAIGAALGTCGLPFLDAAFGLHAVRLALVWDLANIIAVFGISYLVMMAGGSPPPALYEHADGGTYRGSWLGPRKQGLGVYAYPSGGQYQGMWQNNLKEGFGVYTFPKGGWYEGEWADGERHGTGVRLMRNGTIKAGRWRRGELEKAMDPLDCAVAVNAAQKAAQAARRLRPKTGDLRDAAMNVASQPLLWAVLAALWLSASGRAMPLTLDRLSRAVASAHMPLVLLCMGVLLTDHRPQAVQAGDAARVLALRWLLPLLAAAAAAALSPAHAWHAAVMALCALSPLPAAAKQHAKQARLNDTLAAALQSQSAMASLVLLPAVGLLLAAASPPPLTMADLLLPAVLPANSVVVVLLAAAAACSVACLVVSRGQDRRRGGSAAPRGAVRMRLDGEAPVVPLPVTILWPGDQQVETTGVGSAVREAALQQASTEDAAEEQQNPDSSRHADSAETDTSDPFKI</sequence>
<evidence type="ECO:0000313" key="6">
    <source>
        <dbReference type="Proteomes" id="UP001314263"/>
    </source>
</evidence>
<keyword evidence="4" id="KW-1133">Transmembrane helix</keyword>
<dbReference type="InterPro" id="IPR003409">
    <property type="entry name" value="MORN"/>
</dbReference>
<dbReference type="GO" id="GO:0016020">
    <property type="term" value="C:membrane"/>
    <property type="evidence" value="ECO:0007669"/>
    <property type="project" value="UniProtKB-ARBA"/>
</dbReference>
<name>A0AAV1IGX3_9CHLO</name>
<evidence type="ECO:0000256" key="3">
    <source>
        <dbReference type="SAM" id="MobiDB-lite"/>
    </source>
</evidence>
<evidence type="ECO:0000256" key="2">
    <source>
        <dbReference type="ARBA" id="ARBA00022737"/>
    </source>
</evidence>
<feature type="transmembrane region" description="Helical" evidence="4">
    <location>
        <begin position="95"/>
        <end position="113"/>
    </location>
</feature>
<feature type="region of interest" description="Disordered" evidence="3">
    <location>
        <begin position="512"/>
        <end position="556"/>
    </location>
</feature>
<dbReference type="PANTHER" id="PTHR36838:SF3">
    <property type="entry name" value="TRANSPORTER AUXIN EFFLUX CARRIER EC FAMILY"/>
    <property type="match status" value="1"/>
</dbReference>
<dbReference type="Proteomes" id="UP001314263">
    <property type="component" value="Unassembled WGS sequence"/>
</dbReference>
<dbReference type="Gene3D" id="2.20.110.10">
    <property type="entry name" value="Histone H3 K4-specific methyltransferase SET7/9 N-terminal domain"/>
    <property type="match status" value="1"/>
</dbReference>
<feature type="transmembrane region" description="Helical" evidence="4">
    <location>
        <begin position="277"/>
        <end position="298"/>
    </location>
</feature>
<feature type="compositionally biased region" description="Polar residues" evidence="3">
    <location>
        <begin position="523"/>
        <end position="538"/>
    </location>
</feature>
<organism evidence="5 6">
    <name type="scientific">Coccomyxa viridis</name>
    <dbReference type="NCBI Taxonomy" id="1274662"/>
    <lineage>
        <taxon>Eukaryota</taxon>
        <taxon>Viridiplantae</taxon>
        <taxon>Chlorophyta</taxon>
        <taxon>core chlorophytes</taxon>
        <taxon>Trebouxiophyceae</taxon>
        <taxon>Trebouxiophyceae incertae sedis</taxon>
        <taxon>Coccomyxaceae</taxon>
        <taxon>Coccomyxa</taxon>
    </lineage>
</organism>
<feature type="transmembrane region" description="Helical" evidence="4">
    <location>
        <begin position="446"/>
        <end position="465"/>
    </location>
</feature>
<dbReference type="PANTHER" id="PTHR36838">
    <property type="entry name" value="AUXIN EFFLUX CARRIER FAMILY PROTEIN"/>
    <property type="match status" value="1"/>
</dbReference>
<keyword evidence="4" id="KW-0812">Transmembrane</keyword>
<dbReference type="SUPFAM" id="SSF82185">
    <property type="entry name" value="Histone H3 K4-specific methyltransferase SET7/9 N-terminal domain"/>
    <property type="match status" value="1"/>
</dbReference>
<keyword evidence="6" id="KW-1185">Reference proteome</keyword>
<keyword evidence="2" id="KW-0677">Repeat</keyword>
<comment type="caution">
    <text evidence="5">The sequence shown here is derived from an EMBL/GenBank/DDBJ whole genome shotgun (WGS) entry which is preliminary data.</text>
</comment>
<dbReference type="AlphaFoldDB" id="A0AAV1IGX3"/>
<feature type="transmembrane region" description="Helical" evidence="4">
    <location>
        <begin position="125"/>
        <end position="144"/>
    </location>
</feature>
<feature type="transmembrane region" description="Helical" evidence="4">
    <location>
        <begin position="63"/>
        <end position="83"/>
    </location>
</feature>
<feature type="transmembrane region" description="Helical" evidence="4">
    <location>
        <begin position="343"/>
        <end position="363"/>
    </location>
</feature>
<evidence type="ECO:0000256" key="4">
    <source>
        <dbReference type="SAM" id="Phobius"/>
    </source>
</evidence>
<dbReference type="SMART" id="SM00698">
    <property type="entry name" value="MORN"/>
    <property type="match status" value="3"/>
</dbReference>
<dbReference type="Pfam" id="PF02493">
    <property type="entry name" value="MORN"/>
    <property type="match status" value="3"/>
</dbReference>
<feature type="transmembrane region" description="Helical" evidence="4">
    <location>
        <begin position="369"/>
        <end position="387"/>
    </location>
</feature>
<evidence type="ECO:0000313" key="5">
    <source>
        <dbReference type="EMBL" id="CAK0786437.1"/>
    </source>
</evidence>
<gene>
    <name evidence="5" type="ORF">CVIRNUC_009650</name>
</gene>
<reference evidence="5 6" key="1">
    <citation type="submission" date="2023-10" db="EMBL/GenBank/DDBJ databases">
        <authorList>
            <person name="Maclean D."/>
            <person name="Macfadyen A."/>
        </authorList>
    </citation>
    <scope>NUCLEOTIDE SEQUENCE [LARGE SCALE GENOMIC DNA]</scope>
</reference>